<dbReference type="AlphaFoldDB" id="A0A671Q3N3"/>
<keyword evidence="2" id="KW-0963">Cytoplasm</keyword>
<dbReference type="Gene3D" id="1.25.40.10">
    <property type="entry name" value="Tetratricopeptide repeat domain"/>
    <property type="match status" value="1"/>
</dbReference>
<evidence type="ECO:0000256" key="6">
    <source>
        <dbReference type="ARBA" id="ARBA00039954"/>
    </source>
</evidence>
<evidence type="ECO:0000256" key="4">
    <source>
        <dbReference type="ARBA" id="ARBA00022803"/>
    </source>
</evidence>
<dbReference type="SMART" id="SM00671">
    <property type="entry name" value="SEL1"/>
    <property type="match status" value="2"/>
</dbReference>
<dbReference type="PANTHER" id="PTHR44554:SF1">
    <property type="entry name" value="LRP2-BINDING PROTEIN"/>
    <property type="match status" value="1"/>
</dbReference>
<dbReference type="Pfam" id="PF08238">
    <property type="entry name" value="Sel1"/>
    <property type="match status" value="4"/>
</dbReference>
<comment type="function">
    <text evidence="5">May act as an adapter that regulates LRP2 function.</text>
</comment>
<dbReference type="Ensembl" id="ENSSANT00000070351.1">
    <property type="protein sequence ID" value="ENSSANP00000066181.1"/>
    <property type="gene ID" value="ENSSANG00000033010.1"/>
</dbReference>
<name>A0A671Q3N3_9TELE</name>
<dbReference type="GO" id="GO:0005737">
    <property type="term" value="C:cytoplasm"/>
    <property type="evidence" value="ECO:0007669"/>
    <property type="project" value="UniProtKB-SubCell"/>
</dbReference>
<dbReference type="SUPFAM" id="SSF81901">
    <property type="entry name" value="HCP-like"/>
    <property type="match status" value="1"/>
</dbReference>
<proteinExistence type="predicted"/>
<dbReference type="Proteomes" id="UP000472260">
    <property type="component" value="Unassembled WGS sequence"/>
</dbReference>
<sequence>ILLKEKAERGDTQAAFLLGQLHYEEILFDGIKAEDPRALYQLAVIYYVGLGTKEDLVRTIFQTDRVFMYCRCSRGSLESQGALGVMYLYGQGVRKDPDAALFCLKEAAERGNVYAQGHLTACYYHRKLYSRAAALGERVCRYEDISAIERHTDCLEEFIRKGIAIAMFYSARCLQLGRGVLKNRDRAARIDPEICKELQMDVVQGRI</sequence>
<evidence type="ECO:0000256" key="5">
    <source>
        <dbReference type="ARBA" id="ARBA00037614"/>
    </source>
</evidence>
<keyword evidence="8" id="KW-1185">Reference proteome</keyword>
<keyword evidence="4" id="KW-0802">TPR repeat</keyword>
<reference evidence="7" key="1">
    <citation type="submission" date="2025-08" db="UniProtKB">
        <authorList>
            <consortium name="Ensembl"/>
        </authorList>
    </citation>
    <scope>IDENTIFICATION</scope>
</reference>
<evidence type="ECO:0000256" key="1">
    <source>
        <dbReference type="ARBA" id="ARBA00004496"/>
    </source>
</evidence>
<evidence type="ECO:0000313" key="7">
    <source>
        <dbReference type="Ensembl" id="ENSSANP00000066181.1"/>
    </source>
</evidence>
<reference evidence="7" key="2">
    <citation type="submission" date="2025-09" db="UniProtKB">
        <authorList>
            <consortium name="Ensembl"/>
        </authorList>
    </citation>
    <scope>IDENTIFICATION</scope>
</reference>
<accession>A0A671Q3N3</accession>
<dbReference type="InterPro" id="IPR011990">
    <property type="entry name" value="TPR-like_helical_dom_sf"/>
</dbReference>
<evidence type="ECO:0000256" key="3">
    <source>
        <dbReference type="ARBA" id="ARBA00022737"/>
    </source>
</evidence>
<evidence type="ECO:0000313" key="8">
    <source>
        <dbReference type="Proteomes" id="UP000472260"/>
    </source>
</evidence>
<dbReference type="InterPro" id="IPR006597">
    <property type="entry name" value="Sel1-like"/>
</dbReference>
<organism evidence="7 8">
    <name type="scientific">Sinocyclocheilus anshuiensis</name>
    <dbReference type="NCBI Taxonomy" id="1608454"/>
    <lineage>
        <taxon>Eukaryota</taxon>
        <taxon>Metazoa</taxon>
        <taxon>Chordata</taxon>
        <taxon>Craniata</taxon>
        <taxon>Vertebrata</taxon>
        <taxon>Euteleostomi</taxon>
        <taxon>Actinopterygii</taxon>
        <taxon>Neopterygii</taxon>
        <taxon>Teleostei</taxon>
        <taxon>Ostariophysi</taxon>
        <taxon>Cypriniformes</taxon>
        <taxon>Cyprinidae</taxon>
        <taxon>Cyprininae</taxon>
        <taxon>Sinocyclocheilus</taxon>
    </lineage>
</organism>
<evidence type="ECO:0000256" key="2">
    <source>
        <dbReference type="ARBA" id="ARBA00022490"/>
    </source>
</evidence>
<protein>
    <recommendedName>
        <fullName evidence="6">LRP2-binding protein</fullName>
    </recommendedName>
</protein>
<dbReference type="InterPro" id="IPR052323">
    <property type="entry name" value="LRP2-binding"/>
</dbReference>
<dbReference type="PANTHER" id="PTHR44554">
    <property type="entry name" value="LRP2-BINDING PROTEIN"/>
    <property type="match status" value="1"/>
</dbReference>
<keyword evidence="3" id="KW-0677">Repeat</keyword>
<comment type="subcellular location">
    <subcellularLocation>
        <location evidence="1">Cytoplasm</location>
    </subcellularLocation>
</comment>